<dbReference type="Pfam" id="PF00392">
    <property type="entry name" value="GntR"/>
    <property type="match status" value="1"/>
</dbReference>
<evidence type="ECO:0000256" key="3">
    <source>
        <dbReference type="ARBA" id="ARBA00023163"/>
    </source>
</evidence>
<dbReference type="InterPro" id="IPR011711">
    <property type="entry name" value="GntR_C"/>
</dbReference>
<dbReference type="AlphaFoldDB" id="A0A7L5BU47"/>
<evidence type="ECO:0000256" key="2">
    <source>
        <dbReference type="ARBA" id="ARBA00023125"/>
    </source>
</evidence>
<keyword evidence="3" id="KW-0804">Transcription</keyword>
<keyword evidence="2" id="KW-0238">DNA-binding</keyword>
<keyword evidence="6" id="KW-1185">Reference proteome</keyword>
<evidence type="ECO:0000256" key="1">
    <source>
        <dbReference type="ARBA" id="ARBA00023015"/>
    </source>
</evidence>
<dbReference type="InterPro" id="IPR008920">
    <property type="entry name" value="TF_FadR/GntR_C"/>
</dbReference>
<dbReference type="KEGG" id="hdh:G5B40_06255"/>
<dbReference type="PANTHER" id="PTHR43537">
    <property type="entry name" value="TRANSCRIPTIONAL REGULATOR, GNTR FAMILY"/>
    <property type="match status" value="1"/>
</dbReference>
<dbReference type="InterPro" id="IPR000524">
    <property type="entry name" value="Tscrpt_reg_HTH_GntR"/>
</dbReference>
<dbReference type="Pfam" id="PF07729">
    <property type="entry name" value="FCD"/>
    <property type="match status" value="1"/>
</dbReference>
<dbReference type="GO" id="GO:0003677">
    <property type="term" value="F:DNA binding"/>
    <property type="evidence" value="ECO:0007669"/>
    <property type="project" value="UniProtKB-KW"/>
</dbReference>
<protein>
    <submittedName>
        <fullName evidence="5">GntR family transcriptional regulator</fullName>
    </submittedName>
</protein>
<dbReference type="SMART" id="SM00895">
    <property type="entry name" value="FCD"/>
    <property type="match status" value="1"/>
</dbReference>
<evidence type="ECO:0000313" key="5">
    <source>
        <dbReference type="EMBL" id="QIE55092.1"/>
    </source>
</evidence>
<dbReference type="Proteomes" id="UP000503336">
    <property type="component" value="Chromosome"/>
</dbReference>
<sequence length="238" mass="27118">MTSLKPVSGQTLSYQVEEQLRAFIFSGAVRPSERMTETALASRLKVSRGPLREAIFRLIEDGLIVKEAYKSIRVRPTSVKELRELTSMRLTLESFAFRQAWDKRTDADLAEIDARCARLVAAVEGEDRREAILDREVAFHGWVFEMSGHSLLLASWRSLTPLLRFYLSIHQQKFGFHAFFAATAKEYSALARGDDLEAMQRHLRGHLEMGLEKVVRSFDGDAPEDARLEESQEKAVKE</sequence>
<dbReference type="InterPro" id="IPR036390">
    <property type="entry name" value="WH_DNA-bd_sf"/>
</dbReference>
<gene>
    <name evidence="5" type="ORF">G5B40_06255</name>
</gene>
<dbReference type="SUPFAM" id="SSF48008">
    <property type="entry name" value="GntR ligand-binding domain-like"/>
    <property type="match status" value="1"/>
</dbReference>
<evidence type="ECO:0000259" key="4">
    <source>
        <dbReference type="PROSITE" id="PS50949"/>
    </source>
</evidence>
<dbReference type="PROSITE" id="PS50949">
    <property type="entry name" value="HTH_GNTR"/>
    <property type="match status" value="1"/>
</dbReference>
<dbReference type="EMBL" id="CP049056">
    <property type="protein sequence ID" value="QIE55092.1"/>
    <property type="molecule type" value="Genomic_DNA"/>
</dbReference>
<keyword evidence="1" id="KW-0805">Transcription regulation</keyword>
<evidence type="ECO:0000313" key="6">
    <source>
        <dbReference type="Proteomes" id="UP000503336"/>
    </source>
</evidence>
<dbReference type="SUPFAM" id="SSF46785">
    <property type="entry name" value="Winged helix' DNA-binding domain"/>
    <property type="match status" value="1"/>
</dbReference>
<dbReference type="GO" id="GO:0003700">
    <property type="term" value="F:DNA-binding transcription factor activity"/>
    <property type="evidence" value="ECO:0007669"/>
    <property type="project" value="InterPro"/>
</dbReference>
<reference evidence="5 6" key="1">
    <citation type="submission" date="2020-02" db="EMBL/GenBank/DDBJ databases">
        <title>complete genome sequence of Rhodobacteraceae bacterium.</title>
        <authorList>
            <person name="Park J."/>
            <person name="Kim Y.-S."/>
            <person name="Kim K.-H."/>
        </authorList>
    </citation>
    <scope>NUCLEOTIDE SEQUENCE [LARGE SCALE GENOMIC DNA]</scope>
    <source>
        <strain evidence="5 6">RR4-56</strain>
    </source>
</reference>
<feature type="domain" description="HTH gntR-type" evidence="4">
    <location>
        <begin position="10"/>
        <end position="77"/>
    </location>
</feature>
<name>A0A7L5BU47_9RHOB</name>
<dbReference type="RefSeq" id="WP_165096416.1">
    <property type="nucleotide sequence ID" value="NZ_CP049056.1"/>
</dbReference>
<dbReference type="Gene3D" id="1.20.120.530">
    <property type="entry name" value="GntR ligand-binding domain-like"/>
    <property type="match status" value="1"/>
</dbReference>
<dbReference type="PANTHER" id="PTHR43537:SF24">
    <property type="entry name" value="GLUCONATE OPERON TRANSCRIPTIONAL REPRESSOR"/>
    <property type="match status" value="1"/>
</dbReference>
<accession>A0A7L5BU47</accession>
<organism evidence="5 6">
    <name type="scientific">Pikeienuella piscinae</name>
    <dbReference type="NCBI Taxonomy" id="2748098"/>
    <lineage>
        <taxon>Bacteria</taxon>
        <taxon>Pseudomonadati</taxon>
        <taxon>Pseudomonadota</taxon>
        <taxon>Alphaproteobacteria</taxon>
        <taxon>Rhodobacterales</taxon>
        <taxon>Paracoccaceae</taxon>
        <taxon>Pikeienuella</taxon>
    </lineage>
</organism>
<dbReference type="Gene3D" id="1.10.10.10">
    <property type="entry name" value="Winged helix-like DNA-binding domain superfamily/Winged helix DNA-binding domain"/>
    <property type="match status" value="1"/>
</dbReference>
<proteinExistence type="predicted"/>
<dbReference type="InterPro" id="IPR036388">
    <property type="entry name" value="WH-like_DNA-bd_sf"/>
</dbReference>
<dbReference type="SMART" id="SM00345">
    <property type="entry name" value="HTH_GNTR"/>
    <property type="match status" value="1"/>
</dbReference>